<dbReference type="PROSITE" id="PS50893">
    <property type="entry name" value="ABC_TRANSPORTER_2"/>
    <property type="match status" value="1"/>
</dbReference>
<evidence type="ECO:0000256" key="2">
    <source>
        <dbReference type="ARBA" id="ARBA00022448"/>
    </source>
</evidence>
<evidence type="ECO:0000256" key="1">
    <source>
        <dbReference type="ARBA" id="ARBA00005417"/>
    </source>
</evidence>
<evidence type="ECO:0000256" key="6">
    <source>
        <dbReference type="ARBA" id="ARBA00022970"/>
    </source>
</evidence>
<dbReference type="InterPro" id="IPR027417">
    <property type="entry name" value="P-loop_NTPase"/>
</dbReference>
<keyword evidence="3" id="KW-1003">Cell membrane</keyword>
<dbReference type="EMBL" id="NEVQ01000013">
    <property type="protein sequence ID" value="OZI56634.1"/>
    <property type="molecule type" value="Genomic_DNA"/>
</dbReference>
<dbReference type="CDD" id="cd03224">
    <property type="entry name" value="ABC_TM1139_LivF_branched"/>
    <property type="match status" value="1"/>
</dbReference>
<evidence type="ECO:0000313" key="8">
    <source>
        <dbReference type="EMBL" id="OZI56634.1"/>
    </source>
</evidence>
<evidence type="ECO:0000259" key="7">
    <source>
        <dbReference type="PROSITE" id="PS50893"/>
    </source>
</evidence>
<protein>
    <submittedName>
        <fullName evidence="8">Branched-chain amino acid ABC transporter ATP-binding protein</fullName>
    </submittedName>
</protein>
<dbReference type="SMART" id="SM00382">
    <property type="entry name" value="AAA"/>
    <property type="match status" value="1"/>
</dbReference>
<keyword evidence="3" id="KW-0472">Membrane</keyword>
<keyword evidence="9" id="KW-1185">Reference proteome</keyword>
<dbReference type="GO" id="GO:0016887">
    <property type="term" value="F:ATP hydrolysis activity"/>
    <property type="evidence" value="ECO:0007669"/>
    <property type="project" value="InterPro"/>
</dbReference>
<dbReference type="AlphaFoldDB" id="A0A261U3U5"/>
<dbReference type="InterPro" id="IPR003593">
    <property type="entry name" value="AAA+_ATPase"/>
</dbReference>
<keyword evidence="2" id="KW-0813">Transport</keyword>
<comment type="similarity">
    <text evidence="1">Belongs to the ABC transporter superfamily.</text>
</comment>
<dbReference type="InterPro" id="IPR052156">
    <property type="entry name" value="BCAA_Transport_ATP-bd_LivF"/>
</dbReference>
<dbReference type="GO" id="GO:0015658">
    <property type="term" value="F:branched-chain amino acid transmembrane transporter activity"/>
    <property type="evidence" value="ECO:0007669"/>
    <property type="project" value="TreeGrafter"/>
</dbReference>
<dbReference type="Pfam" id="PF00005">
    <property type="entry name" value="ABC_tran"/>
    <property type="match status" value="1"/>
</dbReference>
<dbReference type="PROSITE" id="PS00211">
    <property type="entry name" value="ABC_TRANSPORTER_1"/>
    <property type="match status" value="1"/>
</dbReference>
<name>A0A261U3U5_9BORD</name>
<proteinExistence type="inferred from homology"/>
<dbReference type="Proteomes" id="UP000216885">
    <property type="component" value="Unassembled WGS sequence"/>
</dbReference>
<gene>
    <name evidence="8" type="primary">livF</name>
    <name evidence="8" type="ORF">CAL20_14580</name>
</gene>
<dbReference type="InterPro" id="IPR017871">
    <property type="entry name" value="ABC_transporter-like_CS"/>
</dbReference>
<organism evidence="8 9">
    <name type="scientific">Bordetella genomosp. 4</name>
    <dbReference type="NCBI Taxonomy" id="463044"/>
    <lineage>
        <taxon>Bacteria</taxon>
        <taxon>Pseudomonadati</taxon>
        <taxon>Pseudomonadota</taxon>
        <taxon>Betaproteobacteria</taxon>
        <taxon>Burkholderiales</taxon>
        <taxon>Alcaligenaceae</taxon>
        <taxon>Bordetella</taxon>
    </lineage>
</organism>
<reference evidence="8 9" key="1">
    <citation type="submission" date="2017-05" db="EMBL/GenBank/DDBJ databases">
        <title>Complete and WGS of Bordetella genogroups.</title>
        <authorList>
            <person name="Spilker T."/>
            <person name="LiPuma J."/>
        </authorList>
    </citation>
    <scope>NUCLEOTIDE SEQUENCE [LARGE SCALE GENOMIC DNA]</scope>
    <source>
        <strain evidence="8 9">AU9919</strain>
    </source>
</reference>
<dbReference type="GO" id="GO:0015807">
    <property type="term" value="P:L-amino acid transport"/>
    <property type="evidence" value="ECO:0007669"/>
    <property type="project" value="TreeGrafter"/>
</dbReference>
<feature type="domain" description="ABC transporter" evidence="7">
    <location>
        <begin position="9"/>
        <end position="241"/>
    </location>
</feature>
<keyword evidence="4" id="KW-0547">Nucleotide-binding</keyword>
<evidence type="ECO:0000313" key="9">
    <source>
        <dbReference type="Proteomes" id="UP000216885"/>
    </source>
</evidence>
<keyword evidence="6" id="KW-0029">Amino-acid transport</keyword>
<dbReference type="InterPro" id="IPR003439">
    <property type="entry name" value="ABC_transporter-like_ATP-bd"/>
</dbReference>
<dbReference type="RefSeq" id="WP_094821841.1">
    <property type="nucleotide sequence ID" value="NZ_NEVO01000008.1"/>
</dbReference>
<dbReference type="PANTHER" id="PTHR43820:SF4">
    <property type="entry name" value="HIGH-AFFINITY BRANCHED-CHAIN AMINO ACID TRANSPORT ATP-BINDING PROTEIN LIVF"/>
    <property type="match status" value="1"/>
</dbReference>
<dbReference type="PANTHER" id="PTHR43820">
    <property type="entry name" value="HIGH-AFFINITY BRANCHED-CHAIN AMINO ACID TRANSPORT ATP-BINDING PROTEIN LIVF"/>
    <property type="match status" value="1"/>
</dbReference>
<sequence>MSTTDEAVLKVEGVSLGYGTLQVVFDVSLEVKKNELVGLVGGNGSGKSTILRSVSGMIKPWHGKILFKGEEISGLEPHQMAERGLAHVPMGRQLFPNLTVKDNILLGGYLPRLRKNRNRNLEKVFSLFPDIQKFAEMEAGALSGGQQQMVAIGRALMLEPDLLIMDEPSLGLSPLYVKQVMRAIRQIADLGFPVLLVEQNIKQVLQFSHRTYVLENGKLVLEGASSTLEGHPMIRKAYLGL</sequence>
<comment type="caution">
    <text evidence="8">The sequence shown here is derived from an EMBL/GenBank/DDBJ whole genome shotgun (WGS) entry which is preliminary data.</text>
</comment>
<evidence type="ECO:0000256" key="4">
    <source>
        <dbReference type="ARBA" id="ARBA00022741"/>
    </source>
</evidence>
<dbReference type="GO" id="GO:0005524">
    <property type="term" value="F:ATP binding"/>
    <property type="evidence" value="ECO:0007669"/>
    <property type="project" value="UniProtKB-KW"/>
</dbReference>
<evidence type="ECO:0000256" key="3">
    <source>
        <dbReference type="ARBA" id="ARBA00022475"/>
    </source>
</evidence>
<evidence type="ECO:0000256" key="5">
    <source>
        <dbReference type="ARBA" id="ARBA00022840"/>
    </source>
</evidence>
<dbReference type="SUPFAM" id="SSF52540">
    <property type="entry name" value="P-loop containing nucleoside triphosphate hydrolases"/>
    <property type="match status" value="1"/>
</dbReference>
<accession>A0A261U3U5</accession>
<dbReference type="OrthoDB" id="9776369at2"/>
<keyword evidence="5 8" id="KW-0067">ATP-binding</keyword>
<dbReference type="Gene3D" id="3.40.50.300">
    <property type="entry name" value="P-loop containing nucleotide triphosphate hydrolases"/>
    <property type="match status" value="1"/>
</dbReference>